<dbReference type="EMBL" id="VDEM01000050">
    <property type="protein sequence ID" value="KAF0822656.1"/>
    <property type="molecule type" value="Genomic_DNA"/>
</dbReference>
<evidence type="ECO:0008006" key="4">
    <source>
        <dbReference type="Google" id="ProtNLM"/>
    </source>
</evidence>
<evidence type="ECO:0000313" key="3">
    <source>
        <dbReference type="Proteomes" id="UP000465778"/>
    </source>
</evidence>
<protein>
    <recommendedName>
        <fullName evidence="4">Replication protein</fullName>
    </recommendedName>
</protein>
<accession>A0A800MUK3</accession>
<sequence>MAVKRILRKPKEIREMIENSGMKFAMLNNRLFDDFYSKGKVSYNPILKKDKKTQVEYWLYHDGKKVLYSEKNNPDPRTVTFDERDFILIILFKFLSQHNFQGYTQEISDYITDFSKLHNYSDKRMKERIKKLQFIQGTMNNEYDHKDEKRYIYPDGKLLRLINEEKVEGYENGTTKRVFYKWHLNFDCDYKREIDKGGKENDTPINFFKVTIYDLDLYTSGLLNEQEFITYLYFIRSYNSGNEIWHSINKLSEKLNIKDTRITEKIVERLLVTRVKDQFCREDEDFPLVHVDRPNNYKRKIRERQQPSSFYKPVYNIKTCERLSDPNQSQDNQADEDVNEESDKYETWGFNPNDIPIGDTSYQEDDLSLLDDLD</sequence>
<gene>
    <name evidence="2" type="ORF">KIS1582_3550</name>
</gene>
<dbReference type="AlphaFoldDB" id="A0A800MUK3"/>
<evidence type="ECO:0000313" key="2">
    <source>
        <dbReference type="EMBL" id="KAF0822656.1"/>
    </source>
</evidence>
<feature type="compositionally biased region" description="Acidic residues" evidence="1">
    <location>
        <begin position="362"/>
        <end position="374"/>
    </location>
</feature>
<dbReference type="Proteomes" id="UP000465778">
    <property type="component" value="Unassembled WGS sequence"/>
</dbReference>
<reference evidence="2 3" key="1">
    <citation type="journal article" date="2020" name="G3 (Bethesda)">
        <title>Whole Genome Sequencing and Comparative Genomics of Two Nematicidal Bacillus Strains Reveals a Wide Range of Possible Virulence Factors.</title>
        <authorList>
            <person name="Susic N."/>
            <person name="Janezic S."/>
            <person name="Rupnik M."/>
            <person name="Geric Stare B."/>
        </authorList>
    </citation>
    <scope>NUCLEOTIDE SEQUENCE [LARGE SCALE GENOMIC DNA]</scope>
    <source>
        <strain evidence="2 3">I-1582</strain>
    </source>
</reference>
<comment type="caution">
    <text evidence="2">The sequence shown here is derived from an EMBL/GenBank/DDBJ whole genome shotgun (WGS) entry which is preliminary data.</text>
</comment>
<feature type="region of interest" description="Disordered" evidence="1">
    <location>
        <begin position="321"/>
        <end position="374"/>
    </location>
</feature>
<proteinExistence type="predicted"/>
<evidence type="ECO:0000256" key="1">
    <source>
        <dbReference type="SAM" id="MobiDB-lite"/>
    </source>
</evidence>
<name>A0A800MUK3_CYTFI</name>
<dbReference type="RefSeq" id="WP_159345898.1">
    <property type="nucleotide sequence ID" value="NZ_JBALOT010000066.1"/>
</dbReference>
<dbReference type="OrthoDB" id="2941821at2"/>
<organism evidence="2 3">
    <name type="scientific">Cytobacillus firmus</name>
    <name type="common">Bacillus firmus</name>
    <dbReference type="NCBI Taxonomy" id="1399"/>
    <lineage>
        <taxon>Bacteria</taxon>
        <taxon>Bacillati</taxon>
        <taxon>Bacillota</taxon>
        <taxon>Bacilli</taxon>
        <taxon>Bacillales</taxon>
        <taxon>Bacillaceae</taxon>
        <taxon>Cytobacillus</taxon>
    </lineage>
</organism>